<gene>
    <name evidence="1" type="ORF">AYY18_00930</name>
</gene>
<accession>A0A1B8HTZ7</accession>
<dbReference type="RefSeq" id="WP_067398240.1">
    <property type="nucleotide sequence ID" value="NZ_LZEY01000001.1"/>
</dbReference>
<organism evidence="1 2">
    <name type="scientific">Morganella psychrotolerans</name>
    <dbReference type="NCBI Taxonomy" id="368603"/>
    <lineage>
        <taxon>Bacteria</taxon>
        <taxon>Pseudomonadati</taxon>
        <taxon>Pseudomonadota</taxon>
        <taxon>Gammaproteobacteria</taxon>
        <taxon>Enterobacterales</taxon>
        <taxon>Morganellaceae</taxon>
        <taxon>Morganella</taxon>
    </lineage>
</organism>
<dbReference type="Proteomes" id="UP000092377">
    <property type="component" value="Unassembled WGS sequence"/>
</dbReference>
<keyword evidence="2" id="KW-1185">Reference proteome</keyword>
<dbReference type="AlphaFoldDB" id="A0A1B8HTZ7"/>
<sequence>MNEEYEIKITVTYDGDKVNLFAKSNLVGTNPPSIFFMALSKFLNQQVLLGLQEKLAIADDIADLIVGIADSEVSGD</sequence>
<evidence type="ECO:0000313" key="2">
    <source>
        <dbReference type="Proteomes" id="UP000092377"/>
    </source>
</evidence>
<comment type="caution">
    <text evidence="1">The sequence shown here is derived from an EMBL/GenBank/DDBJ whole genome shotgun (WGS) entry which is preliminary data.</text>
</comment>
<name>A0A1B8HTZ7_9GAMM</name>
<reference evidence="2" key="1">
    <citation type="submission" date="2016-06" db="EMBL/GenBank/DDBJ databases">
        <authorList>
            <person name="Butler K."/>
        </authorList>
    </citation>
    <scope>NUCLEOTIDE SEQUENCE [LARGE SCALE GENOMIC DNA]</scope>
    <source>
        <strain evidence="2">GCSL-Mp20</strain>
    </source>
</reference>
<proteinExistence type="predicted"/>
<protein>
    <submittedName>
        <fullName evidence="1">Uncharacterized protein</fullName>
    </submittedName>
</protein>
<evidence type="ECO:0000313" key="1">
    <source>
        <dbReference type="EMBL" id="OBU13344.1"/>
    </source>
</evidence>
<dbReference type="EMBL" id="LZEY01000001">
    <property type="protein sequence ID" value="OBU13344.1"/>
    <property type="molecule type" value="Genomic_DNA"/>
</dbReference>